<keyword evidence="7 10" id="KW-0235">DNA replication</keyword>
<dbReference type="Pfam" id="PF02767">
    <property type="entry name" value="DNA_pol3_beta_2"/>
    <property type="match status" value="1"/>
</dbReference>
<dbReference type="GO" id="GO:0009360">
    <property type="term" value="C:DNA polymerase III complex"/>
    <property type="evidence" value="ECO:0007669"/>
    <property type="project" value="InterPro"/>
</dbReference>
<dbReference type="GO" id="GO:0003887">
    <property type="term" value="F:DNA-directed DNA polymerase activity"/>
    <property type="evidence" value="ECO:0007669"/>
    <property type="project" value="UniProtKB-UniRule"/>
</dbReference>
<comment type="caution">
    <text evidence="14">The sequence shown here is derived from an EMBL/GenBank/DDBJ whole genome shotgun (WGS) entry which is preliminary data.</text>
</comment>
<dbReference type="SUPFAM" id="SSF55979">
    <property type="entry name" value="DNA clamp"/>
    <property type="match status" value="3"/>
</dbReference>
<proteinExistence type="inferred from homology"/>
<evidence type="ECO:0000256" key="10">
    <source>
        <dbReference type="PIRNR" id="PIRNR000804"/>
    </source>
</evidence>
<evidence type="ECO:0000256" key="2">
    <source>
        <dbReference type="ARBA" id="ARBA00010752"/>
    </source>
</evidence>
<comment type="subunit">
    <text evidence="10">Forms a ring-shaped head-to-tail homodimer around DNA.</text>
</comment>
<dbReference type="InterPro" id="IPR022634">
    <property type="entry name" value="DNA_polIII_beta_N"/>
</dbReference>
<evidence type="ECO:0000256" key="8">
    <source>
        <dbReference type="ARBA" id="ARBA00022932"/>
    </source>
</evidence>
<dbReference type="AlphaFoldDB" id="A0A9E2L7E5"/>
<keyword evidence="5 10" id="KW-0808">Transferase</keyword>
<accession>A0A9E2L7E5</accession>
<organism evidence="14 15">
    <name type="scientific">Candidatus Paraprevotella stercoravium</name>
    <dbReference type="NCBI Taxonomy" id="2838725"/>
    <lineage>
        <taxon>Bacteria</taxon>
        <taxon>Pseudomonadati</taxon>
        <taxon>Bacteroidota</taxon>
        <taxon>Bacteroidia</taxon>
        <taxon>Bacteroidales</taxon>
        <taxon>Prevotellaceae</taxon>
        <taxon>Paraprevotella</taxon>
    </lineage>
</organism>
<dbReference type="Proteomes" id="UP000823865">
    <property type="component" value="Unassembled WGS sequence"/>
</dbReference>
<feature type="domain" description="DNA polymerase III beta sliding clamp C-terminal" evidence="13">
    <location>
        <begin position="248"/>
        <end position="364"/>
    </location>
</feature>
<evidence type="ECO:0000256" key="7">
    <source>
        <dbReference type="ARBA" id="ARBA00022705"/>
    </source>
</evidence>
<evidence type="ECO:0000256" key="3">
    <source>
        <dbReference type="ARBA" id="ARBA00021035"/>
    </source>
</evidence>
<dbReference type="CDD" id="cd00140">
    <property type="entry name" value="beta_clamp"/>
    <property type="match status" value="1"/>
</dbReference>
<keyword evidence="8 10" id="KW-0239">DNA-directed DNA polymerase</keyword>
<dbReference type="SMART" id="SM00480">
    <property type="entry name" value="POL3Bc"/>
    <property type="match status" value="1"/>
</dbReference>
<evidence type="ECO:0000256" key="1">
    <source>
        <dbReference type="ARBA" id="ARBA00004496"/>
    </source>
</evidence>
<sequence>MKFIVSSTALFGRIQAISKVINSKNALPILDSFLFEIENNTLTITASDIETRMVTSLEIIESESDFRFCINAKTILDSMKEISEQPLTFDINTETMEIQAQYQNGRFSIMGQNANDYPDALPAPDANILTLSAESLLKGINYCFFATADDELRPIMNGIYVDISPEDVTFVSSDGQKLVRNKVLNAHGDNKCAFILPKKPASLLKSILPKESGDIEIRFSTSQAVVIMNDYTLTCRLIEGRYPNYNMVIPQNNPYSAIIDRLHLLGALKRVLIFSNQSSSLVKLILENNTLTVSGQDLDFSTSAEEKIACSYSGNTFKIGFNGTYLYDILNNLNCTDVTIELADPSRAGVVVPTEQAENENTLMLLVPLMLNE</sequence>
<evidence type="ECO:0000259" key="13">
    <source>
        <dbReference type="Pfam" id="PF02768"/>
    </source>
</evidence>
<evidence type="ECO:0000256" key="6">
    <source>
        <dbReference type="ARBA" id="ARBA00022695"/>
    </source>
</evidence>
<reference evidence="14" key="1">
    <citation type="journal article" date="2021" name="PeerJ">
        <title>Extensive microbial diversity within the chicken gut microbiome revealed by metagenomics and culture.</title>
        <authorList>
            <person name="Gilroy R."/>
            <person name="Ravi A."/>
            <person name="Getino M."/>
            <person name="Pursley I."/>
            <person name="Horton D.L."/>
            <person name="Alikhan N.F."/>
            <person name="Baker D."/>
            <person name="Gharbi K."/>
            <person name="Hall N."/>
            <person name="Watson M."/>
            <person name="Adriaenssens E.M."/>
            <person name="Foster-Nyarko E."/>
            <person name="Jarju S."/>
            <person name="Secka A."/>
            <person name="Antonio M."/>
            <person name="Oren A."/>
            <person name="Chaudhuri R.R."/>
            <person name="La Ragione R."/>
            <person name="Hildebrand F."/>
            <person name="Pallen M.J."/>
        </authorList>
    </citation>
    <scope>NUCLEOTIDE SEQUENCE</scope>
    <source>
        <strain evidence="14">G3-2149</strain>
    </source>
</reference>
<name>A0A9E2L7E5_9BACT</name>
<dbReference type="Pfam" id="PF02768">
    <property type="entry name" value="DNA_pol3_beta_3"/>
    <property type="match status" value="1"/>
</dbReference>
<dbReference type="GO" id="GO:0005737">
    <property type="term" value="C:cytoplasm"/>
    <property type="evidence" value="ECO:0007669"/>
    <property type="project" value="UniProtKB-SubCell"/>
</dbReference>
<evidence type="ECO:0000259" key="12">
    <source>
        <dbReference type="Pfam" id="PF02767"/>
    </source>
</evidence>
<dbReference type="PANTHER" id="PTHR30478">
    <property type="entry name" value="DNA POLYMERASE III SUBUNIT BETA"/>
    <property type="match status" value="1"/>
</dbReference>
<feature type="domain" description="DNA polymerase III beta sliding clamp N-terminal" evidence="11">
    <location>
        <begin position="1"/>
        <end position="118"/>
    </location>
</feature>
<dbReference type="InterPro" id="IPR001001">
    <property type="entry name" value="DNA_polIII_beta"/>
</dbReference>
<dbReference type="GO" id="GO:0008408">
    <property type="term" value="F:3'-5' exonuclease activity"/>
    <property type="evidence" value="ECO:0007669"/>
    <property type="project" value="InterPro"/>
</dbReference>
<evidence type="ECO:0000256" key="9">
    <source>
        <dbReference type="ARBA" id="ARBA00023125"/>
    </source>
</evidence>
<dbReference type="EMBL" id="JAHLFU010000222">
    <property type="protein sequence ID" value="MBU3854320.1"/>
    <property type="molecule type" value="Genomic_DNA"/>
</dbReference>
<comment type="subcellular location">
    <subcellularLocation>
        <location evidence="1 10">Cytoplasm</location>
    </subcellularLocation>
</comment>
<feature type="domain" description="DNA polymerase III beta sliding clamp central" evidence="12">
    <location>
        <begin position="131"/>
        <end position="244"/>
    </location>
</feature>
<evidence type="ECO:0000313" key="14">
    <source>
        <dbReference type="EMBL" id="MBU3854320.1"/>
    </source>
</evidence>
<protein>
    <recommendedName>
        <fullName evidence="3 10">Beta sliding clamp</fullName>
    </recommendedName>
</protein>
<evidence type="ECO:0000256" key="5">
    <source>
        <dbReference type="ARBA" id="ARBA00022679"/>
    </source>
</evidence>
<comment type="similarity">
    <text evidence="2 10">Belongs to the beta sliding clamp family.</text>
</comment>
<comment type="function">
    <text evidence="10">Confers DNA tethering and processivity to DNA polymerases and other proteins. Acts as a clamp, forming a ring around DNA (a reaction catalyzed by the clamp-loading complex) which diffuses in an ATP-independent manner freely and bidirectionally along dsDNA. Initially characterized for its ability to contact the catalytic subunit of DNA polymerase III (Pol III), a complex, multichain enzyme responsible for most of the replicative synthesis in bacteria; Pol III exhibits 3'-5' exonuclease proofreading activity. The beta chain is required for initiation of replication as well as for processivity of DNA replication.</text>
</comment>
<evidence type="ECO:0000256" key="4">
    <source>
        <dbReference type="ARBA" id="ARBA00022490"/>
    </source>
</evidence>
<keyword evidence="6 10" id="KW-0548">Nucleotidyltransferase</keyword>
<keyword evidence="4 10" id="KW-0963">Cytoplasm</keyword>
<dbReference type="InterPro" id="IPR022637">
    <property type="entry name" value="DNA_polIII_beta_cen"/>
</dbReference>
<dbReference type="InterPro" id="IPR046938">
    <property type="entry name" value="DNA_clamp_sf"/>
</dbReference>
<evidence type="ECO:0000313" key="15">
    <source>
        <dbReference type="Proteomes" id="UP000823865"/>
    </source>
</evidence>
<dbReference type="GO" id="GO:0003677">
    <property type="term" value="F:DNA binding"/>
    <property type="evidence" value="ECO:0007669"/>
    <property type="project" value="UniProtKB-UniRule"/>
</dbReference>
<dbReference type="Gene3D" id="3.70.10.10">
    <property type="match status" value="1"/>
</dbReference>
<gene>
    <name evidence="14" type="primary">dnaN</name>
    <name evidence="14" type="ORF">H9789_11010</name>
</gene>
<dbReference type="InterPro" id="IPR022635">
    <property type="entry name" value="DNA_polIII_beta_C"/>
</dbReference>
<reference evidence="14" key="2">
    <citation type="submission" date="2021-04" db="EMBL/GenBank/DDBJ databases">
        <authorList>
            <person name="Gilroy R."/>
        </authorList>
    </citation>
    <scope>NUCLEOTIDE SEQUENCE</scope>
    <source>
        <strain evidence="14">G3-2149</strain>
    </source>
</reference>
<dbReference type="Gene3D" id="3.10.150.10">
    <property type="entry name" value="DNA Polymerase III, subunit A, domain 2"/>
    <property type="match status" value="1"/>
</dbReference>
<dbReference type="PIRSF" id="PIRSF000804">
    <property type="entry name" value="DNA_pol_III_b"/>
    <property type="match status" value="1"/>
</dbReference>
<dbReference type="GO" id="GO:0006271">
    <property type="term" value="P:DNA strand elongation involved in DNA replication"/>
    <property type="evidence" value="ECO:0007669"/>
    <property type="project" value="TreeGrafter"/>
</dbReference>
<keyword evidence="9" id="KW-0238">DNA-binding</keyword>
<dbReference type="PANTHER" id="PTHR30478:SF0">
    <property type="entry name" value="BETA SLIDING CLAMP"/>
    <property type="match status" value="1"/>
</dbReference>
<dbReference type="Pfam" id="PF00712">
    <property type="entry name" value="DNA_pol3_beta"/>
    <property type="match status" value="1"/>
</dbReference>
<dbReference type="NCBIfam" id="TIGR00663">
    <property type="entry name" value="dnan"/>
    <property type="match status" value="1"/>
</dbReference>
<evidence type="ECO:0000259" key="11">
    <source>
        <dbReference type="Pfam" id="PF00712"/>
    </source>
</evidence>